<evidence type="ECO:0000313" key="1">
    <source>
        <dbReference type="EMBL" id="MBO3663753.1"/>
    </source>
</evidence>
<name>A0A939QIZ9_9MICO</name>
<sequence>MSESLRPDVALGVRLSARIARDQFTADPRPVIDELLEMAAGHPEVLAREAGIWAGAHENSEHHRPIASALAGIPGARQWMALGRKRAGMGHRTIDPR</sequence>
<comment type="caution">
    <text evidence="1">The sequence shown here is derived from an EMBL/GenBank/DDBJ whole genome shotgun (WGS) entry which is preliminary data.</text>
</comment>
<accession>A0A939QIZ9</accession>
<keyword evidence="2" id="KW-1185">Reference proteome</keyword>
<proteinExistence type="predicted"/>
<evidence type="ECO:0000313" key="2">
    <source>
        <dbReference type="Proteomes" id="UP000680132"/>
    </source>
</evidence>
<gene>
    <name evidence="1" type="ORF">J5V96_09515</name>
</gene>
<organism evidence="1 2">
    <name type="scientific">Microbacterium stercoris</name>
    <dbReference type="NCBI Taxonomy" id="2820289"/>
    <lineage>
        <taxon>Bacteria</taxon>
        <taxon>Bacillati</taxon>
        <taxon>Actinomycetota</taxon>
        <taxon>Actinomycetes</taxon>
        <taxon>Micrococcales</taxon>
        <taxon>Microbacteriaceae</taxon>
        <taxon>Microbacterium</taxon>
    </lineage>
</organism>
<protein>
    <submittedName>
        <fullName evidence="1">Uncharacterized protein</fullName>
    </submittedName>
</protein>
<dbReference type="Proteomes" id="UP000680132">
    <property type="component" value="Unassembled WGS sequence"/>
</dbReference>
<reference evidence="1" key="1">
    <citation type="submission" date="2021-03" db="EMBL/GenBank/DDBJ databases">
        <title>Microbacterium sp. nov., a novel actinobacterium isolated from cow dung.</title>
        <authorList>
            <person name="Zhang L."/>
        </authorList>
    </citation>
    <scope>NUCLEOTIDE SEQUENCE</scope>
    <source>
        <strain evidence="1">NEAU-LLB</strain>
    </source>
</reference>
<dbReference type="AlphaFoldDB" id="A0A939QIZ9"/>
<dbReference type="RefSeq" id="WP_208503154.1">
    <property type="nucleotide sequence ID" value="NZ_JAGFOA010000003.1"/>
</dbReference>
<dbReference type="EMBL" id="JAGFOA010000003">
    <property type="protein sequence ID" value="MBO3663753.1"/>
    <property type="molecule type" value="Genomic_DNA"/>
</dbReference>